<dbReference type="Pfam" id="PF07989">
    <property type="entry name" value="Cnn_1N"/>
    <property type="match status" value="1"/>
</dbReference>
<dbReference type="FunCoup" id="A0A0P9C0K7">
    <property type="interactions" value="116"/>
</dbReference>
<dbReference type="InParanoid" id="A0A0P9C0K7"/>
<dbReference type="OrthoDB" id="10255000at2759"/>
<dbReference type="GO" id="GO:0007098">
    <property type="term" value="P:centrosome cycle"/>
    <property type="evidence" value="ECO:0007669"/>
    <property type="project" value="TreeGrafter"/>
</dbReference>
<keyword evidence="7" id="KW-1185">Reference proteome</keyword>
<keyword evidence="3" id="KW-0175">Coiled coil</keyword>
<evidence type="ECO:0000256" key="4">
    <source>
        <dbReference type="SAM" id="MobiDB-lite"/>
    </source>
</evidence>
<evidence type="ECO:0000256" key="3">
    <source>
        <dbReference type="SAM" id="Coils"/>
    </source>
</evidence>
<feature type="region of interest" description="Disordered" evidence="4">
    <location>
        <begin position="612"/>
        <end position="649"/>
    </location>
</feature>
<feature type="compositionally biased region" description="Polar residues" evidence="4">
    <location>
        <begin position="479"/>
        <end position="490"/>
    </location>
</feature>
<evidence type="ECO:0000259" key="5">
    <source>
        <dbReference type="Pfam" id="PF07989"/>
    </source>
</evidence>
<evidence type="ECO:0000313" key="6">
    <source>
        <dbReference type="EMBL" id="KPU77090.1"/>
    </source>
</evidence>
<dbReference type="GO" id="GO:0005794">
    <property type="term" value="C:Golgi apparatus"/>
    <property type="evidence" value="ECO:0007669"/>
    <property type="project" value="TreeGrafter"/>
</dbReference>
<dbReference type="InterPro" id="IPR012943">
    <property type="entry name" value="Cnn_1N"/>
</dbReference>
<feature type="region of interest" description="Disordered" evidence="4">
    <location>
        <begin position="1330"/>
        <end position="1353"/>
    </location>
</feature>
<feature type="region of interest" description="Disordered" evidence="4">
    <location>
        <begin position="1240"/>
        <end position="1263"/>
    </location>
</feature>
<dbReference type="Proteomes" id="UP000007801">
    <property type="component" value="Unassembled WGS sequence"/>
</dbReference>
<feature type="domain" description="Centrosomin N-terminal motif 1" evidence="5">
    <location>
        <begin position="99"/>
        <end position="172"/>
    </location>
</feature>
<dbReference type="PANTHER" id="PTHR46501">
    <property type="entry name" value="MYOMEGALIN"/>
    <property type="match status" value="1"/>
</dbReference>
<proteinExistence type="predicted"/>
<dbReference type="CTD" id="36491"/>
<evidence type="ECO:0000313" key="7">
    <source>
        <dbReference type="Proteomes" id="UP000007801"/>
    </source>
</evidence>
<dbReference type="GeneID" id="6494049"/>
<feature type="coiled-coil region" evidence="3">
    <location>
        <begin position="211"/>
        <end position="284"/>
    </location>
</feature>
<feature type="coiled-coil region" evidence="3">
    <location>
        <begin position="93"/>
        <end position="120"/>
    </location>
</feature>
<dbReference type="GO" id="GO:0005813">
    <property type="term" value="C:centrosome"/>
    <property type="evidence" value="ECO:0007669"/>
    <property type="project" value="TreeGrafter"/>
</dbReference>
<feature type="compositionally biased region" description="Basic and acidic residues" evidence="4">
    <location>
        <begin position="940"/>
        <end position="954"/>
    </location>
</feature>
<gene>
    <name evidence="6" type="primary">Dana\GF11185</name>
    <name evidence="6" type="synonym">dana_GLEANR_11254</name>
    <name evidence="6" type="ORF">GF11185</name>
</gene>
<protein>
    <submittedName>
        <fullName evidence="6">Uncharacterized protein, isoform E</fullName>
    </submittedName>
</protein>
<dbReference type="GO" id="GO:0060090">
    <property type="term" value="F:molecular adaptor activity"/>
    <property type="evidence" value="ECO:0007669"/>
    <property type="project" value="TreeGrafter"/>
</dbReference>
<reference evidence="6 7" key="1">
    <citation type="journal article" date="2007" name="Nature">
        <title>Evolution of genes and genomes on the Drosophila phylogeny.</title>
        <authorList>
            <consortium name="Drosophila 12 Genomes Consortium"/>
            <person name="Clark A.G."/>
            <person name="Eisen M.B."/>
            <person name="Smith D.R."/>
            <person name="Bergman C.M."/>
            <person name="Oliver B."/>
            <person name="Markow T.A."/>
            <person name="Kaufman T.C."/>
            <person name="Kellis M."/>
            <person name="Gelbart W."/>
            <person name="Iyer V.N."/>
            <person name="Pollard D.A."/>
            <person name="Sackton T.B."/>
            <person name="Larracuente A.M."/>
            <person name="Singh N.D."/>
            <person name="Abad J.P."/>
            <person name="Abt D.N."/>
            <person name="Adryan B."/>
            <person name="Aguade M."/>
            <person name="Akashi H."/>
            <person name="Anderson W.W."/>
            <person name="Aquadro C.F."/>
            <person name="Ardell D.H."/>
            <person name="Arguello R."/>
            <person name="Artieri C.G."/>
            <person name="Barbash D.A."/>
            <person name="Barker D."/>
            <person name="Barsanti P."/>
            <person name="Batterham P."/>
            <person name="Batzoglou S."/>
            <person name="Begun D."/>
            <person name="Bhutkar A."/>
            <person name="Blanco E."/>
            <person name="Bosak S.A."/>
            <person name="Bradley R.K."/>
            <person name="Brand A.D."/>
            <person name="Brent M.R."/>
            <person name="Brooks A.N."/>
            <person name="Brown R.H."/>
            <person name="Butlin R.K."/>
            <person name="Caggese C."/>
            <person name="Calvi B.R."/>
            <person name="Bernardo de Carvalho A."/>
            <person name="Caspi A."/>
            <person name="Castrezana S."/>
            <person name="Celniker S.E."/>
            <person name="Chang J.L."/>
            <person name="Chapple C."/>
            <person name="Chatterji S."/>
            <person name="Chinwalla A."/>
            <person name="Civetta A."/>
            <person name="Clifton S.W."/>
            <person name="Comeron J.M."/>
            <person name="Costello J.C."/>
            <person name="Coyne J.A."/>
            <person name="Daub J."/>
            <person name="David R.G."/>
            <person name="Delcher A.L."/>
            <person name="Delehaunty K."/>
            <person name="Do C.B."/>
            <person name="Ebling H."/>
            <person name="Edwards K."/>
            <person name="Eickbush T."/>
            <person name="Evans J.D."/>
            <person name="Filipski A."/>
            <person name="Findeiss S."/>
            <person name="Freyhult E."/>
            <person name="Fulton L."/>
            <person name="Fulton R."/>
            <person name="Garcia A.C."/>
            <person name="Gardiner A."/>
            <person name="Garfield D.A."/>
            <person name="Garvin B.E."/>
            <person name="Gibson G."/>
            <person name="Gilbert D."/>
            <person name="Gnerre S."/>
            <person name="Godfrey J."/>
            <person name="Good R."/>
            <person name="Gotea V."/>
            <person name="Gravely B."/>
            <person name="Greenberg A.J."/>
            <person name="Griffiths-Jones S."/>
            <person name="Gross S."/>
            <person name="Guigo R."/>
            <person name="Gustafson E.A."/>
            <person name="Haerty W."/>
            <person name="Hahn M.W."/>
            <person name="Halligan D.L."/>
            <person name="Halpern A.L."/>
            <person name="Halter G.M."/>
            <person name="Han M.V."/>
            <person name="Heger A."/>
            <person name="Hillier L."/>
            <person name="Hinrichs A.S."/>
            <person name="Holmes I."/>
            <person name="Hoskins R.A."/>
            <person name="Hubisz M.J."/>
            <person name="Hultmark D."/>
            <person name="Huntley M.A."/>
            <person name="Jaffe D.B."/>
            <person name="Jagadeeshan S."/>
            <person name="Jeck W.R."/>
            <person name="Johnson J."/>
            <person name="Jones C.D."/>
            <person name="Jordan W.C."/>
            <person name="Karpen G.H."/>
            <person name="Kataoka E."/>
            <person name="Keightley P.D."/>
            <person name="Kheradpour P."/>
            <person name="Kirkness E.F."/>
            <person name="Koerich L.B."/>
            <person name="Kristiansen K."/>
            <person name="Kudrna D."/>
            <person name="Kulathinal R.J."/>
            <person name="Kumar S."/>
            <person name="Kwok R."/>
            <person name="Lander E."/>
            <person name="Langley C.H."/>
            <person name="Lapoint R."/>
            <person name="Lazzaro B.P."/>
            <person name="Lee S.J."/>
            <person name="Levesque L."/>
            <person name="Li R."/>
            <person name="Lin C.F."/>
            <person name="Lin M.F."/>
            <person name="Lindblad-Toh K."/>
            <person name="Llopart A."/>
            <person name="Long M."/>
            <person name="Low L."/>
            <person name="Lozovsky E."/>
            <person name="Lu J."/>
            <person name="Luo M."/>
            <person name="Machado C.A."/>
            <person name="Makalowski W."/>
            <person name="Marzo M."/>
            <person name="Matsuda M."/>
            <person name="Matzkin L."/>
            <person name="McAllister B."/>
            <person name="McBride C.S."/>
            <person name="McKernan B."/>
            <person name="McKernan K."/>
            <person name="Mendez-Lago M."/>
            <person name="Minx P."/>
            <person name="Mollenhauer M.U."/>
            <person name="Montooth K."/>
            <person name="Mount S.M."/>
            <person name="Mu X."/>
            <person name="Myers E."/>
            <person name="Negre B."/>
            <person name="Newfeld S."/>
            <person name="Nielsen R."/>
            <person name="Noor M.A."/>
            <person name="O'Grady P."/>
            <person name="Pachter L."/>
            <person name="Papaceit M."/>
            <person name="Parisi M.J."/>
            <person name="Parisi M."/>
            <person name="Parts L."/>
            <person name="Pedersen J.S."/>
            <person name="Pesole G."/>
            <person name="Phillippy A.M."/>
            <person name="Ponting C.P."/>
            <person name="Pop M."/>
            <person name="Porcelli D."/>
            <person name="Powell J.R."/>
            <person name="Prohaska S."/>
            <person name="Pruitt K."/>
            <person name="Puig M."/>
            <person name="Quesneville H."/>
            <person name="Ram K.R."/>
            <person name="Rand D."/>
            <person name="Rasmussen M.D."/>
            <person name="Reed L.K."/>
            <person name="Reenan R."/>
            <person name="Reily A."/>
            <person name="Remington K.A."/>
            <person name="Rieger T.T."/>
            <person name="Ritchie M.G."/>
            <person name="Robin C."/>
            <person name="Rogers Y.H."/>
            <person name="Rohde C."/>
            <person name="Rozas J."/>
            <person name="Rubenfield M.J."/>
            <person name="Ruiz A."/>
            <person name="Russo S."/>
            <person name="Salzberg S.L."/>
            <person name="Sanchez-Gracia A."/>
            <person name="Saranga D.J."/>
            <person name="Sato H."/>
            <person name="Schaeffer S.W."/>
            <person name="Schatz M.C."/>
            <person name="Schlenke T."/>
            <person name="Schwartz R."/>
            <person name="Segarra C."/>
            <person name="Singh R.S."/>
            <person name="Sirot L."/>
            <person name="Sirota M."/>
            <person name="Sisneros N.B."/>
            <person name="Smith C.D."/>
            <person name="Smith T.F."/>
            <person name="Spieth J."/>
            <person name="Stage D.E."/>
            <person name="Stark A."/>
            <person name="Stephan W."/>
            <person name="Strausberg R.L."/>
            <person name="Strempel S."/>
            <person name="Sturgill D."/>
            <person name="Sutton G."/>
            <person name="Sutton G.G."/>
            <person name="Tao W."/>
            <person name="Teichmann S."/>
            <person name="Tobari Y.N."/>
            <person name="Tomimura Y."/>
            <person name="Tsolas J.M."/>
            <person name="Valente V.L."/>
            <person name="Venter E."/>
            <person name="Venter J.C."/>
            <person name="Vicario S."/>
            <person name="Vieira F.G."/>
            <person name="Vilella A.J."/>
            <person name="Villasante A."/>
            <person name="Walenz B."/>
            <person name="Wang J."/>
            <person name="Wasserman M."/>
            <person name="Watts T."/>
            <person name="Wilson D."/>
            <person name="Wilson R.K."/>
            <person name="Wing R.A."/>
            <person name="Wolfner M.F."/>
            <person name="Wong A."/>
            <person name="Wong G.K."/>
            <person name="Wu C.I."/>
            <person name="Wu G."/>
            <person name="Yamamoto D."/>
            <person name="Yang H.P."/>
            <person name="Yang S.P."/>
            <person name="Yorke J.A."/>
            <person name="Yoshida K."/>
            <person name="Zdobnov E."/>
            <person name="Zhang P."/>
            <person name="Zhang Y."/>
            <person name="Zimin A.V."/>
            <person name="Baldwin J."/>
            <person name="Abdouelleil A."/>
            <person name="Abdulkadir J."/>
            <person name="Abebe A."/>
            <person name="Abera B."/>
            <person name="Abreu J."/>
            <person name="Acer S.C."/>
            <person name="Aftuck L."/>
            <person name="Alexander A."/>
            <person name="An P."/>
            <person name="Anderson E."/>
            <person name="Anderson S."/>
            <person name="Arachi H."/>
            <person name="Azer M."/>
            <person name="Bachantsang P."/>
            <person name="Barry A."/>
            <person name="Bayul T."/>
            <person name="Berlin A."/>
            <person name="Bessette D."/>
            <person name="Bloom T."/>
            <person name="Blye J."/>
            <person name="Boguslavskiy L."/>
            <person name="Bonnet C."/>
            <person name="Boukhgalter B."/>
            <person name="Bourzgui I."/>
            <person name="Brown A."/>
            <person name="Cahill P."/>
            <person name="Channer S."/>
            <person name="Cheshatsang Y."/>
            <person name="Chuda L."/>
            <person name="Citroen M."/>
            <person name="Collymore A."/>
            <person name="Cooke P."/>
            <person name="Costello M."/>
            <person name="D'Aco K."/>
            <person name="Daza R."/>
            <person name="De Haan G."/>
            <person name="DeGray S."/>
            <person name="DeMaso C."/>
            <person name="Dhargay N."/>
            <person name="Dooley K."/>
            <person name="Dooley E."/>
            <person name="Doricent M."/>
            <person name="Dorje P."/>
            <person name="Dorjee K."/>
            <person name="Dupes A."/>
            <person name="Elong R."/>
            <person name="Falk J."/>
            <person name="Farina A."/>
            <person name="Faro S."/>
            <person name="Ferguson D."/>
            <person name="Fisher S."/>
            <person name="Foley C.D."/>
            <person name="Franke A."/>
            <person name="Friedrich D."/>
            <person name="Gadbois L."/>
            <person name="Gearin G."/>
            <person name="Gearin C.R."/>
            <person name="Giannoukos G."/>
            <person name="Goode T."/>
            <person name="Graham J."/>
            <person name="Grandbois E."/>
            <person name="Grewal S."/>
            <person name="Gyaltsen K."/>
            <person name="Hafez N."/>
            <person name="Hagos B."/>
            <person name="Hall J."/>
            <person name="Henson C."/>
            <person name="Hollinger A."/>
            <person name="Honan T."/>
            <person name="Huard M.D."/>
            <person name="Hughes L."/>
            <person name="Hurhula B."/>
            <person name="Husby M.E."/>
            <person name="Kamat A."/>
            <person name="Kanga B."/>
            <person name="Kashin S."/>
            <person name="Khazanovich D."/>
            <person name="Kisner P."/>
            <person name="Lance K."/>
            <person name="Lara M."/>
            <person name="Lee W."/>
            <person name="Lennon N."/>
            <person name="Letendre F."/>
            <person name="LeVine R."/>
            <person name="Lipovsky A."/>
            <person name="Liu X."/>
            <person name="Liu J."/>
            <person name="Liu S."/>
            <person name="Lokyitsang T."/>
            <person name="Lokyitsang Y."/>
            <person name="Lubonja R."/>
            <person name="Lui A."/>
            <person name="MacDonald P."/>
            <person name="Magnisalis V."/>
            <person name="Maru K."/>
            <person name="Matthews C."/>
            <person name="McCusker W."/>
            <person name="McDonough S."/>
            <person name="Mehta T."/>
            <person name="Meldrim J."/>
            <person name="Meneus L."/>
            <person name="Mihai O."/>
            <person name="Mihalev A."/>
            <person name="Mihova T."/>
            <person name="Mittelman R."/>
            <person name="Mlenga V."/>
            <person name="Montmayeur A."/>
            <person name="Mulrain L."/>
            <person name="Navidi A."/>
            <person name="Naylor J."/>
            <person name="Negash T."/>
            <person name="Nguyen T."/>
            <person name="Nguyen N."/>
            <person name="Nicol R."/>
            <person name="Norbu C."/>
            <person name="Norbu N."/>
            <person name="Novod N."/>
            <person name="O'Neill B."/>
            <person name="Osman S."/>
            <person name="Markiewicz E."/>
            <person name="Oyono O.L."/>
            <person name="Patti C."/>
            <person name="Phunkhang P."/>
            <person name="Pierre F."/>
            <person name="Priest M."/>
            <person name="Raghuraman S."/>
            <person name="Rege F."/>
            <person name="Reyes R."/>
            <person name="Rise C."/>
            <person name="Rogov P."/>
            <person name="Ross K."/>
            <person name="Ryan E."/>
            <person name="Settipalli S."/>
            <person name="Shea T."/>
            <person name="Sherpa N."/>
            <person name="Shi L."/>
            <person name="Shih D."/>
            <person name="Sparrow T."/>
            <person name="Spaulding J."/>
            <person name="Stalker J."/>
            <person name="Stange-Thomann N."/>
            <person name="Stavropoulos S."/>
            <person name="Stone C."/>
            <person name="Strader C."/>
            <person name="Tesfaye S."/>
            <person name="Thomson T."/>
            <person name="Thoulutsang Y."/>
            <person name="Thoulutsang D."/>
            <person name="Topham K."/>
            <person name="Topping I."/>
            <person name="Tsamla T."/>
            <person name="Vassiliev H."/>
            <person name="Vo A."/>
            <person name="Wangchuk T."/>
            <person name="Wangdi T."/>
            <person name="Weiand M."/>
            <person name="Wilkinson J."/>
            <person name="Wilson A."/>
            <person name="Yadav S."/>
            <person name="Young G."/>
            <person name="Yu Q."/>
            <person name="Zembek L."/>
            <person name="Zhong D."/>
            <person name="Zimmer A."/>
            <person name="Zwirko Z."/>
            <person name="Jaffe D.B."/>
            <person name="Alvarez P."/>
            <person name="Brockman W."/>
            <person name="Butler J."/>
            <person name="Chin C."/>
            <person name="Gnerre S."/>
            <person name="Grabherr M."/>
            <person name="Kleber M."/>
            <person name="Mauceli E."/>
            <person name="MacCallum I."/>
        </authorList>
    </citation>
    <scope>NUCLEOTIDE SEQUENCE [LARGE SCALE GENOMIC DNA]</scope>
    <source>
        <strain evidence="7">Tucson 14024-0371.13</strain>
    </source>
</reference>
<sequence>MDQSKQVLRDYCGDGNGTCTSSLREITLIETVTSFLEENGAAEIDRKVLRKLAEALSKSIDDTSPGALQDVTMENSYASFDPSRPPGGSHSPMAVQGRSVRELEEQMSTLRKENFNLKLRIYFMEEGQPGARSNHNGESASKQLIESKIEVEVLRKTVEEKTELLKDAARAISHHEEIQRKADMESQAMIDHLQEQIRGYQAASRAGNPSAVIDAEKLRRLEQEIQRLENELLEGDMRHTAAKSQLEFALAERLDSLMACEAKIEELAIKNAELVERLQKDTESSEAANETIVKLRAELGGCHDENGRLTNAVSAAETELKRQNNSIREATDTLDVQRKAIQLMEGNIKHKDANYSRLLGSVLDYEALIAKQTTEMDSLRQEIQYYRDLTENLQQKVQMQRLERVAIVQPMRTVADAGCLMWQTGPCTRKSLPVECRPGDLFFRPGCPAPKHQSSSTAAAAAASNASATTSAIATASSEQATDPSTNEHPQQPEAAIPRWTCGAPNCCCTQHGLLQLLAAKFDWVPAVPLAMGHLALKLTLLWVRLHTCLLSTGTPIYAKRELNAQLADRMCELQDAQEKLKERERIHEQACRTIQKLMQKLSSQEKEIKRLNQQQKEQSVNKENDTAKSIASPSSTGRSLSDNEVCSPDISSSLKDRYELKISEQEELIKQLKAEVKKKTTNLQNLVNRELWEKNREVERLTKLLANQQKSLPQIGEESSGEAVADLQQSFSEADYLRAVERNKLLQRKVDVLFQRLTDDQQNSAVISQLRMELKKAHADVESADKWRLECADVCGVLTNRLEELAGFLNSLLKHKDVLGVLAADRRHAMRKAVDRSLDLSKSLNMTLNITGTSLADQSLAQLCNLSEILYTEGDLSQKTFNSHEEIHAASSMSPTMENLKAENKALKRELEKRRSTDGQQQLRKERRSLPLPSQQLDNHSESEAWSEPDRKVSLARIGLEENSNSLAAPEQPGSESESEGRACSTRQDRSRNSERIAQLEEQIAQKDERMLNVQCQLVDLDNRYKQEQLRCMELTQQLEQLRAINEALKADLQAIGTHEDQRMVELQKLLEVKSQQIDQLKLAQSTLTADAQITDMELQAAQQQIHEMEQQYSESVDQLQTQLEKHKVEAIEQLEEHERLHQEALERDWVALSTYQEQAQQLLELQRSLDYHQENEKELKQTLVENELATRALKKQLDESTLQASKAVMERTKAYNDKLQLEKRSEELKQQLEALKEEQRNLQQQQKRSNSSDVSQSGYTSEEVAVPMGAGALGAAQAGAASNPAAAAVVAQRLNNSSPDLGIESDAGRISSVELSNAQRALLKTVELTSEKTKSEENASPEGKGTVTTTDHDCAKVDLENAELRRKLIRTKRAFEDTYEKLRLANKAKAQVEKDIKNQILKTHNVLRNVRSNMENEL</sequence>
<organism evidence="6 7">
    <name type="scientific">Drosophila ananassae</name>
    <name type="common">Fruit fly</name>
    <dbReference type="NCBI Taxonomy" id="7217"/>
    <lineage>
        <taxon>Eukaryota</taxon>
        <taxon>Metazoa</taxon>
        <taxon>Ecdysozoa</taxon>
        <taxon>Arthropoda</taxon>
        <taxon>Hexapoda</taxon>
        <taxon>Insecta</taxon>
        <taxon>Pterygota</taxon>
        <taxon>Neoptera</taxon>
        <taxon>Endopterygota</taxon>
        <taxon>Diptera</taxon>
        <taxon>Brachycera</taxon>
        <taxon>Muscomorpha</taxon>
        <taxon>Ephydroidea</taxon>
        <taxon>Drosophilidae</taxon>
        <taxon>Drosophila</taxon>
        <taxon>Sophophora</taxon>
    </lineage>
</organism>
<accession>A0A0P9C0K7</accession>
<feature type="coiled-coil region" evidence="3">
    <location>
        <begin position="362"/>
        <end position="396"/>
    </location>
</feature>
<dbReference type="SMR" id="A0A0P9C0K7"/>
<dbReference type="GO" id="GO:0090063">
    <property type="term" value="P:positive regulation of microtubule nucleation"/>
    <property type="evidence" value="ECO:0007669"/>
    <property type="project" value="TreeGrafter"/>
</dbReference>
<comment type="subcellular location">
    <subcellularLocation>
        <location evidence="1">Cytoplasm</location>
    </subcellularLocation>
</comment>
<feature type="region of interest" description="Disordered" evidence="4">
    <location>
        <begin position="471"/>
        <end position="493"/>
    </location>
</feature>
<dbReference type="PANTHER" id="PTHR46501:SF10">
    <property type="entry name" value="CENTROSOMIN"/>
    <property type="match status" value="1"/>
</dbReference>
<evidence type="ECO:0000256" key="1">
    <source>
        <dbReference type="ARBA" id="ARBA00004496"/>
    </source>
</evidence>
<dbReference type="STRING" id="7217.A0A0P9C0K7"/>
<feature type="coiled-coil region" evidence="3">
    <location>
        <begin position="656"/>
        <end position="690"/>
    </location>
</feature>
<dbReference type="GO" id="GO:1903358">
    <property type="term" value="P:regulation of Golgi organization"/>
    <property type="evidence" value="ECO:0007669"/>
    <property type="project" value="TreeGrafter"/>
</dbReference>
<dbReference type="InterPro" id="IPR052593">
    <property type="entry name" value="MT-associated_AKAP9-binding"/>
</dbReference>
<dbReference type="EMBL" id="CH902619">
    <property type="protein sequence ID" value="KPU77090.1"/>
    <property type="molecule type" value="Genomic_DNA"/>
</dbReference>
<feature type="region of interest" description="Disordered" evidence="4">
    <location>
        <begin position="910"/>
        <end position="996"/>
    </location>
</feature>
<keyword evidence="2" id="KW-0963">Cytoplasm</keyword>
<evidence type="ECO:0000256" key="2">
    <source>
        <dbReference type="ARBA" id="ARBA00022490"/>
    </source>
</evidence>
<feature type="compositionally biased region" description="Polar residues" evidence="4">
    <location>
        <begin position="628"/>
        <end position="649"/>
    </location>
</feature>
<feature type="compositionally biased region" description="Polar residues" evidence="4">
    <location>
        <begin position="1243"/>
        <end position="1262"/>
    </location>
</feature>
<name>A0A0P9C0K7_DROAN</name>